<sequence>MSDITLLMFLILGHVACDFYFQPDSWVKKKNEHHHKSIELLLHSALHGIVAASIFYVLNSNSTVLNAMYVVVAVSVIHYATDLIKSYSQKWQLIYFLVDQLVHIGVLIAVWLVVTGQVESFKEQWTIDNLSHKHALYILAYIAIFKPASVLISMILKPWTRDLKPEDDTDTLKSAGQQIGYFERFLMLTFILLSQYSVIGFLLAAKSVFRFGDLTAAQDKKLTEYVMLGTLASVTVTISIGLFVIYTVGKVTIN</sequence>
<feature type="transmembrane region" description="Helical" evidence="1">
    <location>
        <begin position="6"/>
        <end position="21"/>
    </location>
</feature>
<feature type="transmembrane region" description="Helical" evidence="1">
    <location>
        <begin position="64"/>
        <end position="81"/>
    </location>
</feature>
<keyword evidence="1" id="KW-1133">Transmembrane helix</keyword>
<comment type="caution">
    <text evidence="2">The sequence shown here is derived from an EMBL/GenBank/DDBJ whole genome shotgun (WGS) entry which is preliminary data.</text>
</comment>
<dbReference type="RefSeq" id="WP_272133866.1">
    <property type="nucleotide sequence ID" value="NZ_JAQLOI010000001.1"/>
</dbReference>
<evidence type="ECO:0000256" key="1">
    <source>
        <dbReference type="SAM" id="Phobius"/>
    </source>
</evidence>
<gene>
    <name evidence="2" type="ORF">PGX00_06710</name>
</gene>
<keyword evidence="1" id="KW-0472">Membrane</keyword>
<evidence type="ECO:0000313" key="3">
    <source>
        <dbReference type="Proteomes" id="UP001210678"/>
    </source>
</evidence>
<accession>A0ABT4YP84</accession>
<dbReference type="Proteomes" id="UP001210678">
    <property type="component" value="Unassembled WGS sequence"/>
</dbReference>
<feature type="transmembrane region" description="Helical" evidence="1">
    <location>
        <begin position="225"/>
        <end position="248"/>
    </location>
</feature>
<evidence type="ECO:0000313" key="2">
    <source>
        <dbReference type="EMBL" id="MDB1123368.1"/>
    </source>
</evidence>
<feature type="transmembrane region" description="Helical" evidence="1">
    <location>
        <begin position="41"/>
        <end position="58"/>
    </location>
</feature>
<feature type="transmembrane region" description="Helical" evidence="1">
    <location>
        <begin position="93"/>
        <end position="114"/>
    </location>
</feature>
<feature type="transmembrane region" description="Helical" evidence="1">
    <location>
        <begin position="134"/>
        <end position="156"/>
    </location>
</feature>
<keyword evidence="1" id="KW-0812">Transmembrane</keyword>
<organism evidence="2 3">
    <name type="scientific">Vibrio algarum</name>
    <dbReference type="NCBI Taxonomy" id="3020714"/>
    <lineage>
        <taxon>Bacteria</taxon>
        <taxon>Pseudomonadati</taxon>
        <taxon>Pseudomonadota</taxon>
        <taxon>Gammaproteobacteria</taxon>
        <taxon>Vibrionales</taxon>
        <taxon>Vibrionaceae</taxon>
        <taxon>Vibrio</taxon>
    </lineage>
</organism>
<feature type="transmembrane region" description="Helical" evidence="1">
    <location>
        <begin position="185"/>
        <end position="205"/>
    </location>
</feature>
<proteinExistence type="predicted"/>
<dbReference type="EMBL" id="JAQLOI010000001">
    <property type="protein sequence ID" value="MDB1123368.1"/>
    <property type="molecule type" value="Genomic_DNA"/>
</dbReference>
<reference evidence="2 3" key="1">
    <citation type="submission" date="2023-01" db="EMBL/GenBank/DDBJ databases">
        <title>Vibrio sp. KJ40-1 sp.nov, isolated from marine algae.</title>
        <authorList>
            <person name="Butt M."/>
            <person name="Kim J.M.J."/>
            <person name="Jeon C.O.C."/>
        </authorList>
    </citation>
    <scope>NUCLEOTIDE SEQUENCE [LARGE SCALE GENOMIC DNA]</scope>
    <source>
        <strain evidence="2 3">KJ40-1</strain>
    </source>
</reference>
<dbReference type="Pfam" id="PF11750">
    <property type="entry name" value="DUF3307"/>
    <property type="match status" value="1"/>
</dbReference>
<protein>
    <submittedName>
        <fullName evidence="2">DUF3307 domain-containing protein</fullName>
    </submittedName>
</protein>
<dbReference type="InterPro" id="IPR021737">
    <property type="entry name" value="Phage_phiKZ_Orf197"/>
</dbReference>
<name>A0ABT4YP84_9VIBR</name>
<keyword evidence="3" id="KW-1185">Reference proteome</keyword>